<dbReference type="EMBL" id="MLYV02000794">
    <property type="protein sequence ID" value="PSR77429.1"/>
    <property type="molecule type" value="Genomic_DNA"/>
</dbReference>
<sequence>MTSRLPKLIAFDLEYDVFTTKKEYPDLVLPPTSSKITHFKKLHEKTGIPYSEMNGVDDRTFEGGLNEWRNRHPVEVIEDAGGSATQSGS</sequence>
<keyword evidence="2" id="KW-1185">Reference proteome</keyword>
<gene>
    <name evidence="1" type="ORF">PHLCEN_2v7860</name>
</gene>
<evidence type="ECO:0000313" key="1">
    <source>
        <dbReference type="EMBL" id="PSR77429.1"/>
    </source>
</evidence>
<dbReference type="OrthoDB" id="2865258at2759"/>
<name>A0A2R6NV78_9APHY</name>
<reference evidence="1 2" key="1">
    <citation type="submission" date="2018-02" db="EMBL/GenBank/DDBJ databases">
        <title>Genome sequence of the basidiomycete white-rot fungus Phlebia centrifuga.</title>
        <authorList>
            <person name="Granchi Z."/>
            <person name="Peng M."/>
            <person name="de Vries R.P."/>
            <person name="Hilden K."/>
            <person name="Makela M.R."/>
            <person name="Grigoriev I."/>
            <person name="Riley R."/>
        </authorList>
    </citation>
    <scope>NUCLEOTIDE SEQUENCE [LARGE SCALE GENOMIC DNA]</scope>
    <source>
        <strain evidence="1 2">FBCC195</strain>
    </source>
</reference>
<dbReference type="Gene3D" id="3.40.50.1000">
    <property type="entry name" value="HAD superfamily/HAD-like"/>
    <property type="match status" value="1"/>
</dbReference>
<protein>
    <submittedName>
        <fullName evidence="1">Uncharacterized protein</fullName>
    </submittedName>
</protein>
<dbReference type="InterPro" id="IPR023214">
    <property type="entry name" value="HAD_sf"/>
</dbReference>
<dbReference type="Proteomes" id="UP000186601">
    <property type="component" value="Unassembled WGS sequence"/>
</dbReference>
<evidence type="ECO:0000313" key="2">
    <source>
        <dbReference type="Proteomes" id="UP000186601"/>
    </source>
</evidence>
<accession>A0A2R6NV78</accession>
<comment type="caution">
    <text evidence="1">The sequence shown here is derived from an EMBL/GenBank/DDBJ whole genome shotgun (WGS) entry which is preliminary data.</text>
</comment>
<dbReference type="AlphaFoldDB" id="A0A2R6NV78"/>
<proteinExistence type="predicted"/>
<organism evidence="1 2">
    <name type="scientific">Hermanssonia centrifuga</name>
    <dbReference type="NCBI Taxonomy" id="98765"/>
    <lineage>
        <taxon>Eukaryota</taxon>
        <taxon>Fungi</taxon>
        <taxon>Dikarya</taxon>
        <taxon>Basidiomycota</taxon>
        <taxon>Agaricomycotina</taxon>
        <taxon>Agaricomycetes</taxon>
        <taxon>Polyporales</taxon>
        <taxon>Meruliaceae</taxon>
        <taxon>Hermanssonia</taxon>
    </lineage>
</organism>
<dbReference type="STRING" id="98765.A0A2R6NV78"/>